<gene>
    <name evidence="8" type="ORF">EVA96_00580</name>
</gene>
<evidence type="ECO:0000313" key="9">
    <source>
        <dbReference type="Proteomes" id="UP000315782"/>
    </source>
</evidence>
<dbReference type="InterPro" id="IPR013551">
    <property type="entry name" value="YicC-like_C"/>
</dbReference>
<name>A0A520MQ16_9GAMM</name>
<comment type="cofactor">
    <cofactor evidence="1">
        <name>a divalent metal cation</name>
        <dbReference type="ChEBI" id="CHEBI:60240"/>
    </cofactor>
</comment>
<feature type="domain" description="Endoribonuclease YicC-like N-terminal" evidence="6">
    <location>
        <begin position="2"/>
        <end position="149"/>
    </location>
</feature>
<feature type="domain" description="Endoribonuclease YicC-like C-terminal" evidence="7">
    <location>
        <begin position="168"/>
        <end position="283"/>
    </location>
</feature>
<comment type="caution">
    <text evidence="8">The sequence shown here is derived from an EMBL/GenBank/DDBJ whole genome shotgun (WGS) entry which is preliminary data.</text>
</comment>
<dbReference type="Pfam" id="PF03755">
    <property type="entry name" value="YicC-like_N"/>
    <property type="match status" value="1"/>
</dbReference>
<organism evidence="8 9">
    <name type="scientific">SAR86 cluster bacterium</name>
    <dbReference type="NCBI Taxonomy" id="2030880"/>
    <lineage>
        <taxon>Bacteria</taxon>
        <taxon>Pseudomonadati</taxon>
        <taxon>Pseudomonadota</taxon>
        <taxon>Gammaproteobacteria</taxon>
        <taxon>SAR86 cluster</taxon>
    </lineage>
</organism>
<dbReference type="InterPro" id="IPR005229">
    <property type="entry name" value="YicC/YloC-like"/>
</dbReference>
<evidence type="ECO:0000256" key="3">
    <source>
        <dbReference type="ARBA" id="ARBA00022759"/>
    </source>
</evidence>
<evidence type="ECO:0000256" key="5">
    <source>
        <dbReference type="ARBA" id="ARBA00035648"/>
    </source>
</evidence>
<comment type="similarity">
    <text evidence="5">Belongs to the YicC/YloC family.</text>
</comment>
<dbReference type="EMBL" id="SHBI01000001">
    <property type="protein sequence ID" value="RZO23295.1"/>
    <property type="molecule type" value="Genomic_DNA"/>
</dbReference>
<dbReference type="GO" id="GO:0016787">
    <property type="term" value="F:hydrolase activity"/>
    <property type="evidence" value="ECO:0007669"/>
    <property type="project" value="UniProtKB-KW"/>
</dbReference>
<keyword evidence="4" id="KW-0378">Hydrolase</keyword>
<evidence type="ECO:0000256" key="4">
    <source>
        <dbReference type="ARBA" id="ARBA00022801"/>
    </source>
</evidence>
<dbReference type="PANTHER" id="PTHR30636">
    <property type="entry name" value="UPF0701 PROTEIN YICC"/>
    <property type="match status" value="1"/>
</dbReference>
<sequence length="283" mass="32588">MIKSMTGFGSSTYSFKDAEIYCEIKTVNHRFLEISTKPNDLNNSIDLYVRDTLTKKLKRGSIDVRFRFKTQSGNSYSVNTDSVKNLLKSIKDIPNINSNNINFSDIKDLPGVIKSEKGKGAEDSLIKRTFNNCLKQLIESRELEGLKIKKVFLSKIKKISQNALRISSSNKKYTKKRFINLKKKISDLTNNIDSNKFEHEVAMLVLKHDVAEEIERIKFHCSSLQKEITSNKTSGKKIDFMLQELFRETSTLSVKLDEPNYKKIALDMKLLVEEMREQAQNIE</sequence>
<accession>A0A520MQ16</accession>
<dbReference type="Pfam" id="PF08340">
    <property type="entry name" value="YicC-like_C"/>
    <property type="match status" value="1"/>
</dbReference>
<dbReference type="PANTHER" id="PTHR30636:SF3">
    <property type="entry name" value="UPF0701 PROTEIN YICC"/>
    <property type="match status" value="1"/>
</dbReference>
<dbReference type="NCBIfam" id="TIGR00255">
    <property type="entry name" value="YicC/YloC family endoribonuclease"/>
    <property type="match status" value="1"/>
</dbReference>
<dbReference type="AlphaFoldDB" id="A0A520MQ16"/>
<proteinExistence type="inferred from homology"/>
<keyword evidence="2" id="KW-0540">Nuclease</keyword>
<dbReference type="InterPro" id="IPR013527">
    <property type="entry name" value="YicC-like_N"/>
</dbReference>
<evidence type="ECO:0000259" key="7">
    <source>
        <dbReference type="Pfam" id="PF08340"/>
    </source>
</evidence>
<protein>
    <submittedName>
        <fullName evidence="8">YicC family protein</fullName>
    </submittedName>
</protein>
<keyword evidence="3" id="KW-0255">Endonuclease</keyword>
<evidence type="ECO:0000313" key="8">
    <source>
        <dbReference type="EMBL" id="RZO23295.1"/>
    </source>
</evidence>
<dbReference type="GO" id="GO:0004521">
    <property type="term" value="F:RNA endonuclease activity"/>
    <property type="evidence" value="ECO:0007669"/>
    <property type="project" value="InterPro"/>
</dbReference>
<evidence type="ECO:0000256" key="2">
    <source>
        <dbReference type="ARBA" id="ARBA00022722"/>
    </source>
</evidence>
<dbReference type="Proteomes" id="UP000315782">
    <property type="component" value="Unassembled WGS sequence"/>
</dbReference>
<evidence type="ECO:0000259" key="6">
    <source>
        <dbReference type="Pfam" id="PF03755"/>
    </source>
</evidence>
<evidence type="ECO:0000256" key="1">
    <source>
        <dbReference type="ARBA" id="ARBA00001968"/>
    </source>
</evidence>
<reference evidence="8 9" key="1">
    <citation type="submission" date="2019-02" db="EMBL/GenBank/DDBJ databases">
        <title>Prokaryotic population dynamics and viral predation in marine succession experiment using metagenomics: the confinement effect.</title>
        <authorList>
            <person name="Haro-Moreno J.M."/>
            <person name="Rodriguez-Valera F."/>
            <person name="Lopez-Perez M."/>
        </authorList>
    </citation>
    <scope>NUCLEOTIDE SEQUENCE [LARGE SCALE GENOMIC DNA]</scope>
    <source>
        <strain evidence="8">MED-G163</strain>
    </source>
</reference>